<feature type="region of interest" description="Disordered" evidence="1">
    <location>
        <begin position="164"/>
        <end position="204"/>
    </location>
</feature>
<feature type="transmembrane region" description="Helical" evidence="2">
    <location>
        <begin position="595"/>
        <end position="617"/>
    </location>
</feature>
<keyword evidence="2" id="KW-0472">Membrane</keyword>
<feature type="transmembrane region" description="Helical" evidence="2">
    <location>
        <begin position="348"/>
        <end position="366"/>
    </location>
</feature>
<feature type="compositionally biased region" description="Low complexity" evidence="1">
    <location>
        <begin position="177"/>
        <end position="204"/>
    </location>
</feature>
<keyword evidence="2" id="KW-1133">Transmembrane helix</keyword>
<protein>
    <submittedName>
        <fullName evidence="3">Uncharacterized protein</fullName>
    </submittedName>
</protein>
<dbReference type="PANTHER" id="PTHR37544:SF3">
    <property type="entry name" value="SPRAY"/>
    <property type="match status" value="1"/>
</dbReference>
<dbReference type="RefSeq" id="XP_007740068.1">
    <property type="nucleotide sequence ID" value="XM_007741878.1"/>
</dbReference>
<feature type="transmembrane region" description="Helical" evidence="2">
    <location>
        <begin position="412"/>
        <end position="430"/>
    </location>
</feature>
<keyword evidence="2" id="KW-0812">Transmembrane</keyword>
<evidence type="ECO:0000313" key="3">
    <source>
        <dbReference type="EMBL" id="EXJ76751.1"/>
    </source>
</evidence>
<dbReference type="AlphaFoldDB" id="W9XIG8"/>
<dbReference type="OrthoDB" id="5428901at2759"/>
<dbReference type="STRING" id="1182543.W9XIG8"/>
<dbReference type="HOGENOM" id="CLU_011860_0_0_1"/>
<reference evidence="3 4" key="1">
    <citation type="submission" date="2013-03" db="EMBL/GenBank/DDBJ databases">
        <title>The Genome Sequence of Cladophialophora psammophila CBS 110553.</title>
        <authorList>
            <consortium name="The Broad Institute Genomics Platform"/>
            <person name="Cuomo C."/>
            <person name="de Hoog S."/>
            <person name="Gorbushina A."/>
            <person name="Walker B."/>
            <person name="Young S.K."/>
            <person name="Zeng Q."/>
            <person name="Gargeya S."/>
            <person name="Fitzgerald M."/>
            <person name="Haas B."/>
            <person name="Abouelleil A."/>
            <person name="Allen A.W."/>
            <person name="Alvarado L."/>
            <person name="Arachchi H.M."/>
            <person name="Berlin A.M."/>
            <person name="Chapman S.B."/>
            <person name="Gainer-Dewar J."/>
            <person name="Goldberg J."/>
            <person name="Griggs A."/>
            <person name="Gujja S."/>
            <person name="Hansen M."/>
            <person name="Howarth C."/>
            <person name="Imamovic A."/>
            <person name="Ireland A."/>
            <person name="Larimer J."/>
            <person name="McCowan C."/>
            <person name="Murphy C."/>
            <person name="Pearson M."/>
            <person name="Poon T.W."/>
            <person name="Priest M."/>
            <person name="Roberts A."/>
            <person name="Saif S."/>
            <person name="Shea T."/>
            <person name="Sisk P."/>
            <person name="Sykes S."/>
            <person name="Wortman J."/>
            <person name="Nusbaum C."/>
            <person name="Birren B."/>
        </authorList>
    </citation>
    <scope>NUCLEOTIDE SEQUENCE [LARGE SCALE GENOMIC DNA]</scope>
    <source>
        <strain evidence="3 4">CBS 110553</strain>
    </source>
</reference>
<feature type="transmembrane region" description="Helical" evidence="2">
    <location>
        <begin position="465"/>
        <end position="483"/>
    </location>
</feature>
<name>W9XIG8_9EURO</name>
<evidence type="ECO:0000313" key="4">
    <source>
        <dbReference type="Proteomes" id="UP000019471"/>
    </source>
</evidence>
<dbReference type="EMBL" id="AMGX01000001">
    <property type="protein sequence ID" value="EXJ76751.1"/>
    <property type="molecule type" value="Genomic_DNA"/>
</dbReference>
<accession>W9XIG8</accession>
<sequence>MTTVVTGSATAGAYIDPATPPAADQSSTTPRSSNPTSSPSTAYITPTTPQNPATPVTSTIVLEITAKPIVTSSTAPYIVPSTATPGVGTYISTTTMMAGSTTPYILQMSSTTPYIVQSSIPPTVISSGKETTSTIRYSAHTQTSGAYVQQSTSSINSGAAVVKQSASTKSTNPYTVSSSSAASRMRTTTPMTGYSTSSGSGGMRTTKPMSASIYATGSNPVVSEADSSPSKIICSDGHTASAPTPSGKSNDQQFTALITYTTEDSSGKPFTTVATETYDVAVITETVYDSTGGVSTMVATLMSYSGTITPTILAQSTSLPTAPPDHQRADEVELGLAVTDVQYFRATYLPVLIAVILKLVWAIVFTSTKMMEPFYLLSREKGATAKESLLADYLTTSFSVEGIKNMFFSHPAVTLVSLAYICVSAVPAIATQSTTVRAIAWCRTPDLKAARCNPMGYLNINYTRALEAILSLVALVILLVIILSSRRRSGIFSNPSSIATMASLLSSEDFMEELRRIDQKSSRSFAGQLLDPYRYISSRHQTGTGYMRYGIVRAPRQSIEPTVKNTDQQEYSALVQPRAGRTEVHNSRSTLSNRFLTDTLFLLSILALLGVLIGYYLDGHDDPLNNYFNHNPTSRLVLTVAASLLDIRWKQLEREVRLLTPYRRLFRGSAKPQSTILVSQNSTPLKSIFPALWRRNFFHAFVALVATLSDVLIIAIGGVPWNAAQIWLGFLVSIYSSWAILALMALTVIAIFRWRALNEKMMMPHEPTTLLTVWLMLCNEGNQLREEMHGYETMSAKERDDRVKMRAGLYWAGWLTQPDGCRRWCLEKESGQASGMNMMYEHNW</sequence>
<dbReference type="InterPro" id="IPR021840">
    <property type="entry name" value="DUF3433"/>
</dbReference>
<dbReference type="PANTHER" id="PTHR37544">
    <property type="entry name" value="SPRAY-RELATED"/>
    <property type="match status" value="1"/>
</dbReference>
<feature type="transmembrane region" description="Helical" evidence="2">
    <location>
        <begin position="697"/>
        <end position="721"/>
    </location>
</feature>
<feature type="compositionally biased region" description="Low complexity" evidence="1">
    <location>
        <begin position="1"/>
        <end position="13"/>
    </location>
</feature>
<proteinExistence type="predicted"/>
<dbReference type="Proteomes" id="UP000019471">
    <property type="component" value="Unassembled WGS sequence"/>
</dbReference>
<evidence type="ECO:0000256" key="2">
    <source>
        <dbReference type="SAM" id="Phobius"/>
    </source>
</evidence>
<dbReference type="GeneID" id="19185995"/>
<feature type="compositionally biased region" description="Polar residues" evidence="1">
    <location>
        <begin position="164"/>
        <end position="176"/>
    </location>
</feature>
<comment type="caution">
    <text evidence="3">The sequence shown here is derived from an EMBL/GenBank/DDBJ whole genome shotgun (WGS) entry which is preliminary data.</text>
</comment>
<feature type="compositionally biased region" description="Low complexity" evidence="1">
    <location>
        <begin position="26"/>
        <end position="41"/>
    </location>
</feature>
<dbReference type="eggNOG" id="ENOG502SD4W">
    <property type="taxonomic scope" value="Eukaryota"/>
</dbReference>
<keyword evidence="4" id="KW-1185">Reference proteome</keyword>
<feature type="transmembrane region" description="Helical" evidence="2">
    <location>
        <begin position="727"/>
        <end position="752"/>
    </location>
</feature>
<evidence type="ECO:0000256" key="1">
    <source>
        <dbReference type="SAM" id="MobiDB-lite"/>
    </source>
</evidence>
<organism evidence="3 4">
    <name type="scientific">Cladophialophora psammophila CBS 110553</name>
    <dbReference type="NCBI Taxonomy" id="1182543"/>
    <lineage>
        <taxon>Eukaryota</taxon>
        <taxon>Fungi</taxon>
        <taxon>Dikarya</taxon>
        <taxon>Ascomycota</taxon>
        <taxon>Pezizomycotina</taxon>
        <taxon>Eurotiomycetes</taxon>
        <taxon>Chaetothyriomycetidae</taxon>
        <taxon>Chaetothyriales</taxon>
        <taxon>Herpotrichiellaceae</taxon>
        <taxon>Cladophialophora</taxon>
    </lineage>
</organism>
<gene>
    <name evidence="3" type="ORF">A1O5_01259</name>
</gene>
<feature type="region of interest" description="Disordered" evidence="1">
    <location>
        <begin position="1"/>
        <end position="54"/>
    </location>
</feature>
<feature type="compositionally biased region" description="Polar residues" evidence="1">
    <location>
        <begin position="42"/>
        <end position="54"/>
    </location>
</feature>
<dbReference type="Pfam" id="PF11915">
    <property type="entry name" value="DUF3433"/>
    <property type="match status" value="2"/>
</dbReference>